<dbReference type="PANTHER" id="PTHR34975">
    <property type="entry name" value="SPORE GERMINATION PROTEIN A2"/>
    <property type="match status" value="1"/>
</dbReference>
<evidence type="ECO:0000256" key="1">
    <source>
        <dbReference type="ARBA" id="ARBA00004141"/>
    </source>
</evidence>
<evidence type="ECO:0000256" key="5">
    <source>
        <dbReference type="ARBA" id="ARBA00022692"/>
    </source>
</evidence>
<evidence type="ECO:0000256" key="2">
    <source>
        <dbReference type="ARBA" id="ARBA00007998"/>
    </source>
</evidence>
<keyword evidence="7 8" id="KW-0472">Membrane</keyword>
<evidence type="ECO:0000313" key="10">
    <source>
        <dbReference type="Proteomes" id="UP000644756"/>
    </source>
</evidence>
<comment type="subcellular location">
    <subcellularLocation>
        <location evidence="1">Membrane</location>
        <topology evidence="1">Multi-pass membrane protein</topology>
    </subcellularLocation>
</comment>
<name>A0A917CVZ7_9BACL</name>
<dbReference type="RefSeq" id="WP_188530529.1">
    <property type="nucleotide sequence ID" value="NZ_BMGR01000004.1"/>
</dbReference>
<feature type="transmembrane region" description="Helical" evidence="8">
    <location>
        <begin position="84"/>
        <end position="103"/>
    </location>
</feature>
<feature type="transmembrane region" description="Helical" evidence="8">
    <location>
        <begin position="150"/>
        <end position="169"/>
    </location>
</feature>
<proteinExistence type="inferred from homology"/>
<organism evidence="9 10">
    <name type="scientific">Paenibacillus abyssi</name>
    <dbReference type="NCBI Taxonomy" id="1340531"/>
    <lineage>
        <taxon>Bacteria</taxon>
        <taxon>Bacillati</taxon>
        <taxon>Bacillota</taxon>
        <taxon>Bacilli</taxon>
        <taxon>Bacillales</taxon>
        <taxon>Paenibacillaceae</taxon>
        <taxon>Paenibacillus</taxon>
    </lineage>
</organism>
<gene>
    <name evidence="9" type="primary">gerLB</name>
    <name evidence="9" type="ORF">GCM10010916_15990</name>
</gene>
<dbReference type="InterPro" id="IPR004761">
    <property type="entry name" value="Spore_GerAB"/>
</dbReference>
<comment type="caution">
    <text evidence="9">The sequence shown here is derived from an EMBL/GenBank/DDBJ whole genome shotgun (WGS) entry which is preliminary data.</text>
</comment>
<comment type="similarity">
    <text evidence="2">Belongs to the amino acid-polyamine-organocation (APC) superfamily. Spore germination protein (SGP) (TC 2.A.3.9) family.</text>
</comment>
<dbReference type="GO" id="GO:0009847">
    <property type="term" value="P:spore germination"/>
    <property type="evidence" value="ECO:0007669"/>
    <property type="project" value="InterPro"/>
</dbReference>
<keyword evidence="10" id="KW-1185">Reference proteome</keyword>
<dbReference type="PANTHER" id="PTHR34975:SF2">
    <property type="entry name" value="SPORE GERMINATION PROTEIN A2"/>
    <property type="match status" value="1"/>
</dbReference>
<dbReference type="Pfam" id="PF03845">
    <property type="entry name" value="Spore_permease"/>
    <property type="match status" value="1"/>
</dbReference>
<keyword evidence="6 8" id="KW-1133">Transmembrane helix</keyword>
<keyword evidence="5 8" id="KW-0812">Transmembrane</keyword>
<keyword evidence="4" id="KW-0309">Germination</keyword>
<feature type="transmembrane region" description="Helical" evidence="8">
    <location>
        <begin position="12"/>
        <end position="33"/>
    </location>
</feature>
<reference evidence="9" key="2">
    <citation type="submission" date="2020-09" db="EMBL/GenBank/DDBJ databases">
        <authorList>
            <person name="Sun Q."/>
            <person name="Zhou Y."/>
        </authorList>
    </citation>
    <scope>NUCLEOTIDE SEQUENCE</scope>
    <source>
        <strain evidence="9">CGMCC 1.12987</strain>
    </source>
</reference>
<reference evidence="9" key="1">
    <citation type="journal article" date="2014" name="Int. J. Syst. Evol. Microbiol.">
        <title>Complete genome sequence of Corynebacterium casei LMG S-19264T (=DSM 44701T), isolated from a smear-ripened cheese.</title>
        <authorList>
            <consortium name="US DOE Joint Genome Institute (JGI-PGF)"/>
            <person name="Walter F."/>
            <person name="Albersmeier A."/>
            <person name="Kalinowski J."/>
            <person name="Ruckert C."/>
        </authorList>
    </citation>
    <scope>NUCLEOTIDE SEQUENCE</scope>
    <source>
        <strain evidence="9">CGMCC 1.12987</strain>
    </source>
</reference>
<evidence type="ECO:0000256" key="7">
    <source>
        <dbReference type="ARBA" id="ARBA00023136"/>
    </source>
</evidence>
<dbReference type="NCBIfam" id="TIGR00912">
    <property type="entry name" value="2A0309"/>
    <property type="match status" value="1"/>
</dbReference>
<evidence type="ECO:0000256" key="4">
    <source>
        <dbReference type="ARBA" id="ARBA00022544"/>
    </source>
</evidence>
<evidence type="ECO:0000256" key="6">
    <source>
        <dbReference type="ARBA" id="ARBA00022989"/>
    </source>
</evidence>
<protein>
    <submittedName>
        <fullName evidence="9">Germination protein GerLB</fullName>
    </submittedName>
</protein>
<dbReference type="AlphaFoldDB" id="A0A917CVZ7"/>
<evidence type="ECO:0000256" key="8">
    <source>
        <dbReference type="SAM" id="Phobius"/>
    </source>
</evidence>
<feature type="transmembrane region" description="Helical" evidence="8">
    <location>
        <begin position="39"/>
        <end position="63"/>
    </location>
</feature>
<feature type="transmembrane region" description="Helical" evidence="8">
    <location>
        <begin position="307"/>
        <end position="324"/>
    </location>
</feature>
<dbReference type="Gene3D" id="1.20.1740.10">
    <property type="entry name" value="Amino acid/polyamine transporter I"/>
    <property type="match status" value="1"/>
</dbReference>
<keyword evidence="3" id="KW-0813">Transport</keyword>
<dbReference type="EMBL" id="BMGR01000004">
    <property type="protein sequence ID" value="GGF99514.1"/>
    <property type="molecule type" value="Genomic_DNA"/>
</dbReference>
<accession>A0A917CVZ7</accession>
<feature type="transmembrane region" description="Helical" evidence="8">
    <location>
        <begin position="336"/>
        <end position="358"/>
    </location>
</feature>
<feature type="transmembrane region" description="Helical" evidence="8">
    <location>
        <begin position="220"/>
        <end position="241"/>
    </location>
</feature>
<feature type="transmembrane region" description="Helical" evidence="8">
    <location>
        <begin position="123"/>
        <end position="143"/>
    </location>
</feature>
<evidence type="ECO:0000313" key="9">
    <source>
        <dbReference type="EMBL" id="GGF99514.1"/>
    </source>
</evidence>
<feature type="transmembrane region" description="Helical" evidence="8">
    <location>
        <begin position="273"/>
        <end position="295"/>
    </location>
</feature>
<dbReference type="GO" id="GO:0016020">
    <property type="term" value="C:membrane"/>
    <property type="evidence" value="ECO:0007669"/>
    <property type="project" value="UniProtKB-SubCell"/>
</dbReference>
<feature type="transmembrane region" description="Helical" evidence="8">
    <location>
        <begin position="189"/>
        <end position="208"/>
    </location>
</feature>
<evidence type="ECO:0000256" key="3">
    <source>
        <dbReference type="ARBA" id="ARBA00022448"/>
    </source>
</evidence>
<sequence length="367" mass="40834">MQSEKNKATEIEITFTLASMLIGIGVLAAPRLLAMHSEGIDACISIILAALLTAISCWCIAKLAARFPGMNFYEYSRTIVTQPIALILVIAMTLFMMLFAAYEARAIAVISRQYLFDHTPVEVIALTFLMIVSYAVLGSRIAIIRLNLMFLPIVVCTILFILAFSSNIIEINNLKPFLVTPWQDIMKGMKDSLLMFIGFSVLLSYISLMKRPEKAPSAAMYGLLIIVVLYVVVYIVVIGVLSNMGTEHVLFPTLELAKEVRIPGDYFERLESLFFVIFIMTIFNSATMAYDTAMLSLHSVIGKGKKIHYVFWLSPIIFLTALFPQDVVELWELGELLVLISLFLGYSAPVVLLFIATVRGLKGDVNG</sequence>
<dbReference type="Proteomes" id="UP000644756">
    <property type="component" value="Unassembled WGS sequence"/>
</dbReference>